<evidence type="ECO:0000313" key="2">
    <source>
        <dbReference type="Proteomes" id="UP001174997"/>
    </source>
</evidence>
<sequence length="51" mass="5919">MVLAELVYNYKFEDASPEAVVYDSEFLVTRPLNFYASATRRTEWPSGRAEK</sequence>
<organism evidence="1 2">
    <name type="scientific">Cercophora samala</name>
    <dbReference type="NCBI Taxonomy" id="330535"/>
    <lineage>
        <taxon>Eukaryota</taxon>
        <taxon>Fungi</taxon>
        <taxon>Dikarya</taxon>
        <taxon>Ascomycota</taxon>
        <taxon>Pezizomycotina</taxon>
        <taxon>Sordariomycetes</taxon>
        <taxon>Sordariomycetidae</taxon>
        <taxon>Sordariales</taxon>
        <taxon>Lasiosphaeriaceae</taxon>
        <taxon>Cercophora</taxon>
    </lineage>
</organism>
<name>A0AA40DFW4_9PEZI</name>
<evidence type="ECO:0000313" key="1">
    <source>
        <dbReference type="EMBL" id="KAK0672131.1"/>
    </source>
</evidence>
<reference evidence="1" key="1">
    <citation type="submission" date="2023-06" db="EMBL/GenBank/DDBJ databases">
        <title>Genome-scale phylogeny and comparative genomics of the fungal order Sordariales.</title>
        <authorList>
            <consortium name="Lawrence Berkeley National Laboratory"/>
            <person name="Hensen N."/>
            <person name="Bonometti L."/>
            <person name="Westerberg I."/>
            <person name="Brannstrom I.O."/>
            <person name="Guillou S."/>
            <person name="Cros-Aarteil S."/>
            <person name="Calhoun S."/>
            <person name="Haridas S."/>
            <person name="Kuo A."/>
            <person name="Mondo S."/>
            <person name="Pangilinan J."/>
            <person name="Riley R."/>
            <person name="Labutti K."/>
            <person name="Andreopoulos B."/>
            <person name="Lipzen A."/>
            <person name="Chen C."/>
            <person name="Yanf M."/>
            <person name="Daum C."/>
            <person name="Ng V."/>
            <person name="Clum A."/>
            <person name="Steindorff A."/>
            <person name="Ohm R."/>
            <person name="Martin F."/>
            <person name="Silar P."/>
            <person name="Natvig D."/>
            <person name="Lalanne C."/>
            <person name="Gautier V."/>
            <person name="Ament-Velasquez S.L."/>
            <person name="Kruys A."/>
            <person name="Hutchinson M.I."/>
            <person name="Powell A.J."/>
            <person name="Barry K."/>
            <person name="Miller A.N."/>
            <person name="Grigoriev I.V."/>
            <person name="Debuchy R."/>
            <person name="Gladieux P."/>
            <person name="Thoren M.H."/>
            <person name="Johannesson H."/>
        </authorList>
    </citation>
    <scope>NUCLEOTIDE SEQUENCE</scope>
    <source>
        <strain evidence="1">CBS 307.81</strain>
    </source>
</reference>
<gene>
    <name evidence="1" type="ORF">QBC41DRAFT_299866</name>
</gene>
<keyword evidence="2" id="KW-1185">Reference proteome</keyword>
<proteinExistence type="predicted"/>
<accession>A0AA40DFW4</accession>
<dbReference type="Proteomes" id="UP001174997">
    <property type="component" value="Unassembled WGS sequence"/>
</dbReference>
<dbReference type="EMBL" id="JAULSY010000015">
    <property type="protein sequence ID" value="KAK0672131.1"/>
    <property type="molecule type" value="Genomic_DNA"/>
</dbReference>
<protein>
    <submittedName>
        <fullName evidence="1">Uncharacterized protein</fullName>
    </submittedName>
</protein>
<dbReference type="AlphaFoldDB" id="A0AA40DFW4"/>
<comment type="caution">
    <text evidence="1">The sequence shown here is derived from an EMBL/GenBank/DDBJ whole genome shotgun (WGS) entry which is preliminary data.</text>
</comment>